<dbReference type="InterPro" id="IPR020084">
    <property type="entry name" value="NUDIX_hydrolase_CS"/>
</dbReference>
<dbReference type="Proteomes" id="UP000007947">
    <property type="component" value="Chromosome"/>
</dbReference>
<dbReference type="STRING" id="1032480.MLP_42130"/>
<evidence type="ECO:0000256" key="1">
    <source>
        <dbReference type="ARBA" id="ARBA00001946"/>
    </source>
</evidence>
<evidence type="ECO:0000256" key="2">
    <source>
        <dbReference type="ARBA" id="ARBA00022801"/>
    </source>
</evidence>
<comment type="cofactor">
    <cofactor evidence="1">
        <name>Mg(2+)</name>
        <dbReference type="ChEBI" id="CHEBI:18420"/>
    </cofactor>
</comment>
<proteinExistence type="predicted"/>
<dbReference type="GO" id="GO:0016787">
    <property type="term" value="F:hydrolase activity"/>
    <property type="evidence" value="ECO:0007669"/>
    <property type="project" value="UniProtKB-KW"/>
</dbReference>
<dbReference type="SUPFAM" id="SSF55811">
    <property type="entry name" value="Nudix"/>
    <property type="match status" value="1"/>
</dbReference>
<protein>
    <submittedName>
        <fullName evidence="4">Putative hydrolase</fullName>
    </submittedName>
</protein>
<dbReference type="Pfam" id="PF00293">
    <property type="entry name" value="NUDIX"/>
    <property type="match status" value="1"/>
</dbReference>
<dbReference type="EMBL" id="AP012204">
    <property type="protein sequence ID" value="BAK37227.1"/>
    <property type="molecule type" value="Genomic_DNA"/>
</dbReference>
<organism evidence="4 5">
    <name type="scientific">Microlunatus phosphovorus (strain ATCC 700054 / DSM 10555 / JCM 9379 / NBRC 101784 / NCIMB 13414 / VKM Ac-1990 / NM-1)</name>
    <dbReference type="NCBI Taxonomy" id="1032480"/>
    <lineage>
        <taxon>Bacteria</taxon>
        <taxon>Bacillati</taxon>
        <taxon>Actinomycetota</taxon>
        <taxon>Actinomycetes</taxon>
        <taxon>Propionibacteriales</taxon>
        <taxon>Propionibacteriaceae</taxon>
        <taxon>Microlunatus</taxon>
    </lineage>
</organism>
<gene>
    <name evidence="4" type="ordered locus">MLP_42130</name>
</gene>
<sequence length="183" mass="20384">MPTPTYITALREVWGHRPLLLPGVSGVVLRGDPDQENQVLLVQRRDNGRWSLPAGIVEPDEQPGDCIAREIWEEARIRALPERLVRVSADPEISYPNGDRCQFMSMTFRCRYLGGEAAVGDDESLAVAWFELQALPDLEPKDHRRIADALSADPACTFVLTENVVPTEEVVLTESPVPPATER</sequence>
<dbReference type="KEGG" id="mph:MLP_42130"/>
<dbReference type="PROSITE" id="PS00893">
    <property type="entry name" value="NUDIX_BOX"/>
    <property type="match status" value="1"/>
</dbReference>
<dbReference type="InterPro" id="IPR015797">
    <property type="entry name" value="NUDIX_hydrolase-like_dom_sf"/>
</dbReference>
<dbReference type="AlphaFoldDB" id="F5XS14"/>
<name>F5XS14_MICPN</name>
<dbReference type="HOGENOM" id="CLU_037162_7_3_11"/>
<dbReference type="PANTHER" id="PTHR43046:SF16">
    <property type="entry name" value="ADP-RIBOSE PYROPHOSPHATASE YJHB-RELATED"/>
    <property type="match status" value="1"/>
</dbReference>
<dbReference type="eggNOG" id="COG1051">
    <property type="taxonomic scope" value="Bacteria"/>
</dbReference>
<dbReference type="Gene3D" id="3.90.79.10">
    <property type="entry name" value="Nucleoside Triphosphate Pyrophosphohydrolase"/>
    <property type="match status" value="1"/>
</dbReference>
<dbReference type="PROSITE" id="PS51462">
    <property type="entry name" value="NUDIX"/>
    <property type="match status" value="1"/>
</dbReference>
<dbReference type="CDD" id="cd18879">
    <property type="entry name" value="NUDIX_Hydrolase"/>
    <property type="match status" value="1"/>
</dbReference>
<keyword evidence="5" id="KW-1185">Reference proteome</keyword>
<dbReference type="InterPro" id="IPR000086">
    <property type="entry name" value="NUDIX_hydrolase_dom"/>
</dbReference>
<evidence type="ECO:0000313" key="5">
    <source>
        <dbReference type="Proteomes" id="UP000007947"/>
    </source>
</evidence>
<feature type="domain" description="Nudix hydrolase" evidence="3">
    <location>
        <begin position="19"/>
        <end position="152"/>
    </location>
</feature>
<dbReference type="RefSeq" id="WP_013865063.1">
    <property type="nucleotide sequence ID" value="NC_015635.1"/>
</dbReference>
<accession>F5XS14</accession>
<dbReference type="OrthoDB" id="9814308at2"/>
<evidence type="ECO:0000259" key="3">
    <source>
        <dbReference type="PROSITE" id="PS51462"/>
    </source>
</evidence>
<keyword evidence="2 4" id="KW-0378">Hydrolase</keyword>
<evidence type="ECO:0000313" key="4">
    <source>
        <dbReference type="EMBL" id="BAK37227.1"/>
    </source>
</evidence>
<reference evidence="4 5" key="1">
    <citation type="submission" date="2011-05" db="EMBL/GenBank/DDBJ databases">
        <title>Whole genome sequence of Microlunatus phosphovorus NM-1.</title>
        <authorList>
            <person name="Hosoyama A."/>
            <person name="Sasaki K."/>
            <person name="Harada T."/>
            <person name="Igarashi R."/>
            <person name="Kawakoshi A."/>
            <person name="Sasagawa M."/>
            <person name="Fukada J."/>
            <person name="Nakamura S."/>
            <person name="Katano Y."/>
            <person name="Hanada S."/>
            <person name="Kamagata Y."/>
            <person name="Nakamura N."/>
            <person name="Yamazaki S."/>
            <person name="Fujita N."/>
        </authorList>
    </citation>
    <scope>NUCLEOTIDE SEQUENCE [LARGE SCALE GENOMIC DNA]</scope>
    <source>
        <strain evidence="5">ATCC 700054 / DSM 10555 / JCM 9379 / NBRC 101784 / NCIMB 13414 / VKM Ac-1990 / NM-1</strain>
    </source>
</reference>
<dbReference type="PANTHER" id="PTHR43046">
    <property type="entry name" value="GDP-MANNOSE MANNOSYL HYDROLASE"/>
    <property type="match status" value="1"/>
</dbReference>